<dbReference type="AlphaFoldDB" id="A0A6J8CEQ8"/>
<evidence type="ECO:0000313" key="2">
    <source>
        <dbReference type="EMBL" id="CAC5394943.1"/>
    </source>
</evidence>
<protein>
    <submittedName>
        <fullName evidence="2">Uncharacterized protein</fullName>
    </submittedName>
</protein>
<name>A0A6J8CEQ8_MYTCO</name>
<dbReference type="Proteomes" id="UP000507470">
    <property type="component" value="Unassembled WGS sequence"/>
</dbReference>
<dbReference type="OrthoDB" id="10514743at2759"/>
<keyword evidence="3" id="KW-1185">Reference proteome</keyword>
<accession>A0A6J8CEQ8</accession>
<evidence type="ECO:0000256" key="1">
    <source>
        <dbReference type="SAM" id="MobiDB-lite"/>
    </source>
</evidence>
<gene>
    <name evidence="2" type="ORF">MCOR_29660</name>
</gene>
<dbReference type="EMBL" id="CACVKT020005417">
    <property type="protein sequence ID" value="CAC5394943.1"/>
    <property type="molecule type" value="Genomic_DNA"/>
</dbReference>
<feature type="region of interest" description="Disordered" evidence="1">
    <location>
        <begin position="158"/>
        <end position="177"/>
    </location>
</feature>
<reference evidence="2 3" key="1">
    <citation type="submission" date="2020-06" db="EMBL/GenBank/DDBJ databases">
        <authorList>
            <person name="Li R."/>
            <person name="Bekaert M."/>
        </authorList>
    </citation>
    <scope>NUCLEOTIDE SEQUENCE [LARGE SCALE GENOMIC DNA]</scope>
    <source>
        <strain evidence="3">wild</strain>
    </source>
</reference>
<sequence length="229" mass="26259">MLESGQVSSENWHKQLSEFMEAGNSKNSTFRLHMEMMQYCDEIVAVYLAERLGGFERYNLLFGAVKSSLLFSFLNGASSYGPFCVRLLLEHFSAGHFHKCMKKTLYSTPITNASTNFTSDSKREMDHQDVLCGLRSGSTLPAVTSRISFIDSFNETHDRRTNDREKSYDSGPNETNQSDVEWKFTEVDLNHIISTPSLILRREGLNVEECLQMATVLKSCFFHLQFWMK</sequence>
<evidence type="ECO:0000313" key="3">
    <source>
        <dbReference type="Proteomes" id="UP000507470"/>
    </source>
</evidence>
<feature type="compositionally biased region" description="Basic and acidic residues" evidence="1">
    <location>
        <begin position="158"/>
        <end position="168"/>
    </location>
</feature>
<organism evidence="2 3">
    <name type="scientific">Mytilus coruscus</name>
    <name type="common">Sea mussel</name>
    <dbReference type="NCBI Taxonomy" id="42192"/>
    <lineage>
        <taxon>Eukaryota</taxon>
        <taxon>Metazoa</taxon>
        <taxon>Spiralia</taxon>
        <taxon>Lophotrochozoa</taxon>
        <taxon>Mollusca</taxon>
        <taxon>Bivalvia</taxon>
        <taxon>Autobranchia</taxon>
        <taxon>Pteriomorphia</taxon>
        <taxon>Mytilida</taxon>
        <taxon>Mytiloidea</taxon>
        <taxon>Mytilidae</taxon>
        <taxon>Mytilinae</taxon>
        <taxon>Mytilus</taxon>
    </lineage>
</organism>
<proteinExistence type="predicted"/>